<gene>
    <name evidence="2" type="ORF">EPI10_023345</name>
</gene>
<keyword evidence="3" id="KW-1185">Reference proteome</keyword>
<dbReference type="Proteomes" id="UP000325315">
    <property type="component" value="Unassembled WGS sequence"/>
</dbReference>
<name>A0A5B6VUZ5_9ROSI</name>
<dbReference type="PANTHER" id="PTHR24559">
    <property type="entry name" value="TRANSPOSON TY3-I GAG-POL POLYPROTEIN"/>
    <property type="match status" value="1"/>
</dbReference>
<keyword evidence="2" id="KW-0548">Nucleotidyltransferase</keyword>
<dbReference type="OrthoDB" id="1428427at2759"/>
<dbReference type="SUPFAM" id="SSF56672">
    <property type="entry name" value="DNA/RNA polymerases"/>
    <property type="match status" value="1"/>
</dbReference>
<evidence type="ECO:0000313" key="2">
    <source>
        <dbReference type="EMBL" id="KAA3472923.1"/>
    </source>
</evidence>
<dbReference type="InterPro" id="IPR053134">
    <property type="entry name" value="RNA-dir_DNA_polymerase"/>
</dbReference>
<evidence type="ECO:0000259" key="1">
    <source>
        <dbReference type="Pfam" id="PF00078"/>
    </source>
</evidence>
<keyword evidence="2" id="KW-0808">Transferase</keyword>
<dbReference type="AlphaFoldDB" id="A0A5B6VUZ5"/>
<feature type="domain" description="Reverse transcriptase" evidence="1">
    <location>
        <begin position="4"/>
        <end position="149"/>
    </location>
</feature>
<proteinExistence type="predicted"/>
<dbReference type="Gene3D" id="3.30.70.270">
    <property type="match status" value="1"/>
</dbReference>
<dbReference type="PANTHER" id="PTHR24559:SF430">
    <property type="entry name" value="RNA-DIRECTED DNA POLYMERASE"/>
    <property type="match status" value="1"/>
</dbReference>
<dbReference type="CDD" id="cd01647">
    <property type="entry name" value="RT_LTR"/>
    <property type="match status" value="1"/>
</dbReference>
<dbReference type="InterPro" id="IPR043128">
    <property type="entry name" value="Rev_trsase/Diguanyl_cyclase"/>
</dbReference>
<evidence type="ECO:0000313" key="3">
    <source>
        <dbReference type="Proteomes" id="UP000325315"/>
    </source>
</evidence>
<organism evidence="2 3">
    <name type="scientific">Gossypium australe</name>
    <dbReference type="NCBI Taxonomy" id="47621"/>
    <lineage>
        <taxon>Eukaryota</taxon>
        <taxon>Viridiplantae</taxon>
        <taxon>Streptophyta</taxon>
        <taxon>Embryophyta</taxon>
        <taxon>Tracheophyta</taxon>
        <taxon>Spermatophyta</taxon>
        <taxon>Magnoliopsida</taxon>
        <taxon>eudicotyledons</taxon>
        <taxon>Gunneridae</taxon>
        <taxon>Pentapetalae</taxon>
        <taxon>rosids</taxon>
        <taxon>malvids</taxon>
        <taxon>Malvales</taxon>
        <taxon>Malvaceae</taxon>
        <taxon>Malvoideae</taxon>
        <taxon>Gossypium</taxon>
    </lineage>
</organism>
<sequence length="172" mass="19485">MVMKANGRWTMCIDFTNLNKAFLKDNFLLPSIDCLVYASADQRFVSFMDTFLGYNQILLDQGDQEKTTFVTEEGLFYYRAMPFGLKNTGATYQSRGLKVYVDNILVNSGSLGEHVQSLFETFAILRAHNMKLNPKMCAFSVRASRFLGFFISESGIEVNPKKICAIMVKPPL</sequence>
<dbReference type="InterPro" id="IPR043502">
    <property type="entry name" value="DNA/RNA_pol_sf"/>
</dbReference>
<dbReference type="InterPro" id="IPR000477">
    <property type="entry name" value="RT_dom"/>
</dbReference>
<dbReference type="Pfam" id="PF00078">
    <property type="entry name" value="RVT_1"/>
    <property type="match status" value="1"/>
</dbReference>
<dbReference type="Gene3D" id="3.10.10.10">
    <property type="entry name" value="HIV Type 1 Reverse Transcriptase, subunit A, domain 1"/>
    <property type="match status" value="1"/>
</dbReference>
<keyword evidence="2" id="KW-0695">RNA-directed DNA polymerase</keyword>
<protein>
    <submittedName>
        <fullName evidence="2">RNA-directed DNA polymerase-like protein</fullName>
    </submittedName>
</protein>
<dbReference type="EMBL" id="SMMG02000005">
    <property type="protein sequence ID" value="KAA3472923.1"/>
    <property type="molecule type" value="Genomic_DNA"/>
</dbReference>
<comment type="caution">
    <text evidence="2">The sequence shown here is derived from an EMBL/GenBank/DDBJ whole genome shotgun (WGS) entry which is preliminary data.</text>
</comment>
<accession>A0A5B6VUZ5</accession>
<reference evidence="3" key="1">
    <citation type="journal article" date="2019" name="Plant Biotechnol. J.">
        <title>Genome sequencing of the Australian wild diploid species Gossypium australe highlights disease resistance and delayed gland morphogenesis.</title>
        <authorList>
            <person name="Cai Y."/>
            <person name="Cai X."/>
            <person name="Wang Q."/>
            <person name="Wang P."/>
            <person name="Zhang Y."/>
            <person name="Cai C."/>
            <person name="Xu Y."/>
            <person name="Wang K."/>
            <person name="Zhou Z."/>
            <person name="Wang C."/>
            <person name="Geng S."/>
            <person name="Li B."/>
            <person name="Dong Q."/>
            <person name="Hou Y."/>
            <person name="Wang H."/>
            <person name="Ai P."/>
            <person name="Liu Z."/>
            <person name="Yi F."/>
            <person name="Sun M."/>
            <person name="An G."/>
            <person name="Cheng J."/>
            <person name="Zhang Y."/>
            <person name="Shi Q."/>
            <person name="Xie Y."/>
            <person name="Shi X."/>
            <person name="Chang Y."/>
            <person name="Huang F."/>
            <person name="Chen Y."/>
            <person name="Hong S."/>
            <person name="Mi L."/>
            <person name="Sun Q."/>
            <person name="Zhang L."/>
            <person name="Zhou B."/>
            <person name="Peng R."/>
            <person name="Zhang X."/>
            <person name="Liu F."/>
        </authorList>
    </citation>
    <scope>NUCLEOTIDE SEQUENCE [LARGE SCALE GENOMIC DNA]</scope>
    <source>
        <strain evidence="3">cv. PA1801</strain>
    </source>
</reference>
<dbReference type="GO" id="GO:0003964">
    <property type="term" value="F:RNA-directed DNA polymerase activity"/>
    <property type="evidence" value="ECO:0007669"/>
    <property type="project" value="UniProtKB-KW"/>
</dbReference>